<sequence length="398" mass="42846">MRVTRATVEAVAGLTTRWFGAVEDGTVLSAVGVWPLLAFLADGADGAARAELAEAVGLPADRAAPAARELLEALRALRGFDAALGLWTDRTLELRAEWESGLPADTHGVLAGDESTDRGALDAWAQKRTGGLLDRMPVALTEDTELVLASALALRTEWLRPFEEWPVTPEQGPWRDRTLLGLRRESSLLDRVAVADTPEGCVTELRVLGTNGIDVHLLLGEERMTPAAVLRTGVDVLLGRRPSVNGTRLPFGDVGPGLRVRRVRRVTPQPPTLEVTTMAYDMTAHHDLLARHRLFGLTAARDSTRGHFPGISGSPLAIGSARQSATARFGALGFRAAAVTAFAAMPGGIPERRYVTTTVEADFDRPFGFLAVHRTSRLVLAAGWVTEPVPHPGYEDEE</sequence>
<reference evidence="4" key="1">
    <citation type="journal article" date="2019" name="Int. J. Syst. Evol. Microbiol.">
        <title>The Global Catalogue of Microorganisms (GCM) 10K type strain sequencing project: providing services to taxonomists for standard genome sequencing and annotation.</title>
        <authorList>
            <consortium name="The Broad Institute Genomics Platform"/>
            <consortium name="The Broad Institute Genome Sequencing Center for Infectious Disease"/>
            <person name="Wu L."/>
            <person name="Ma J."/>
        </authorList>
    </citation>
    <scope>NUCLEOTIDE SEQUENCE [LARGE SCALE GENOMIC DNA]</scope>
    <source>
        <strain evidence="4">JCM 16578</strain>
    </source>
</reference>
<dbReference type="InterPro" id="IPR036186">
    <property type="entry name" value="Serpin_sf"/>
</dbReference>
<dbReference type="InterPro" id="IPR023796">
    <property type="entry name" value="Serpin_dom"/>
</dbReference>
<dbReference type="PANTHER" id="PTHR11461:SF211">
    <property type="entry name" value="GH10112P-RELATED"/>
    <property type="match status" value="1"/>
</dbReference>
<evidence type="ECO:0000313" key="3">
    <source>
        <dbReference type="EMBL" id="GAA3881822.1"/>
    </source>
</evidence>
<dbReference type="Proteomes" id="UP001501563">
    <property type="component" value="Unassembled WGS sequence"/>
</dbReference>
<dbReference type="SMART" id="SM00093">
    <property type="entry name" value="SERPIN"/>
    <property type="match status" value="1"/>
</dbReference>
<dbReference type="InterPro" id="IPR042178">
    <property type="entry name" value="Serpin_sf_1"/>
</dbReference>
<proteinExistence type="inferred from homology"/>
<dbReference type="InterPro" id="IPR000215">
    <property type="entry name" value="Serpin_fam"/>
</dbReference>
<dbReference type="PANTHER" id="PTHR11461">
    <property type="entry name" value="SERINE PROTEASE INHIBITOR, SERPIN"/>
    <property type="match status" value="1"/>
</dbReference>
<keyword evidence="4" id="KW-1185">Reference proteome</keyword>
<dbReference type="SUPFAM" id="SSF56574">
    <property type="entry name" value="Serpins"/>
    <property type="match status" value="2"/>
</dbReference>
<accession>A0ABP7KMV7</accession>
<comment type="caution">
    <text evidence="3">The sequence shown here is derived from an EMBL/GenBank/DDBJ whole genome shotgun (WGS) entry which is preliminary data.</text>
</comment>
<feature type="domain" description="Serpin" evidence="2">
    <location>
        <begin position="16"/>
        <end position="388"/>
    </location>
</feature>
<name>A0ABP7KMV7_9ACTN</name>
<evidence type="ECO:0000256" key="1">
    <source>
        <dbReference type="RuleBase" id="RU000411"/>
    </source>
</evidence>
<dbReference type="Pfam" id="PF00079">
    <property type="entry name" value="Serpin"/>
    <property type="match status" value="1"/>
</dbReference>
<organism evidence="3 4">
    <name type="scientific">Streptomyces lannensis</name>
    <dbReference type="NCBI Taxonomy" id="766498"/>
    <lineage>
        <taxon>Bacteria</taxon>
        <taxon>Bacillati</taxon>
        <taxon>Actinomycetota</taxon>
        <taxon>Actinomycetes</taxon>
        <taxon>Kitasatosporales</taxon>
        <taxon>Streptomycetaceae</taxon>
        <taxon>Streptomyces</taxon>
    </lineage>
</organism>
<dbReference type="EMBL" id="BAAAZA010000017">
    <property type="protein sequence ID" value="GAA3881822.1"/>
    <property type="molecule type" value="Genomic_DNA"/>
</dbReference>
<evidence type="ECO:0000313" key="4">
    <source>
        <dbReference type="Proteomes" id="UP001501563"/>
    </source>
</evidence>
<dbReference type="Gene3D" id="3.30.497.10">
    <property type="entry name" value="Antithrombin, subunit I, domain 2"/>
    <property type="match status" value="2"/>
</dbReference>
<evidence type="ECO:0000259" key="2">
    <source>
        <dbReference type="SMART" id="SM00093"/>
    </source>
</evidence>
<dbReference type="RefSeq" id="WP_345551911.1">
    <property type="nucleotide sequence ID" value="NZ_BAAAZA010000017.1"/>
</dbReference>
<comment type="similarity">
    <text evidence="1">Belongs to the serpin family.</text>
</comment>
<gene>
    <name evidence="3" type="ORF">GCM10022207_55890</name>
</gene>
<protein>
    <recommendedName>
        <fullName evidence="2">Serpin domain-containing protein</fullName>
    </recommendedName>
</protein>